<evidence type="ECO:0000313" key="7">
    <source>
        <dbReference type="EMBL" id="KAH7122856.1"/>
    </source>
</evidence>
<evidence type="ECO:0000256" key="5">
    <source>
        <dbReference type="HAMAP-Rule" id="MF_03187"/>
    </source>
</evidence>
<dbReference type="InterPro" id="IPR036291">
    <property type="entry name" value="NAD(P)-bd_dom_sf"/>
</dbReference>
<dbReference type="GO" id="GO:0032259">
    <property type="term" value="P:methylation"/>
    <property type="evidence" value="ECO:0007669"/>
    <property type="project" value="UniProtKB-KW"/>
</dbReference>
<dbReference type="InterPro" id="IPR051207">
    <property type="entry name" value="ComplexI_NDUFA9_subunit"/>
</dbReference>
<comment type="function">
    <text evidence="5">S-adenosyl-L-methionine-dependent protein-lysine N-methyltransferase that trimethylates elongation factor 1-alpha at 'Lys-79'.</text>
</comment>
<dbReference type="PANTHER" id="PTHR12126">
    <property type="entry name" value="NADH-UBIQUINONE OXIDOREDUCTASE 39 KDA SUBUNIT-RELATED"/>
    <property type="match status" value="1"/>
</dbReference>
<proteinExistence type="inferred from homology"/>
<sequence>MASPLSAMRSARKVAHSVAGRRLLSDIAITRTGKPIIRLEGGRSSLGGHTATVFGATGQLGRYIVNRLARQGCTVVIPFREEMTKRHLKVTGDLGRIVFVEYDLHNTASIEASVRHSDIVLNLIGRDYPTKNFSLEDVHVEGTERIVEAVAKYDVDRYIHVSSHNADSKSPSEFYATKGRGEEVARSIFPETTLVRPAPLFGFEDNLLLKLAGVTNLFTSNNMQQKFWPVHSIDVGAALEKITYDDSTAGQTFELYGPKEYTMRELADIVDKEIYNQRRHMNVPKAILKPIAGILNRVLWWHAMSSDEVEREFIDQIIDPTAKTLKDLDIEPGDIANFTYHYLQGFRSQNFYDLPPATEKEKREEKKYIHVLDELSHRLESANPNNYQNHSLWRLRVHTQLAMSDSDDEPITLSGHALAALAEFEAEQYAKEARFEELKTGIAAGSEVDSGRVATVKDGPQPISISAFAEDWNESQFWYSDESASLLAKQLLEGASASTTIGVLSTPSVFVALKNIVSRQSINDQPRLVLFEHDDRFNVFSEYIFYDYQQPLRLPGDLKGTIDRVIIDPPFFNNDCQTKFALTARWLLKPSPSSPSTPRIVVCTGERMAEIVTKLYRSFDVRPTTFEPAHSGTLSNHYYCYSNFECPSWTWRPETV</sequence>
<dbReference type="Pfam" id="PF05368">
    <property type="entry name" value="NmrA"/>
    <property type="match status" value="1"/>
</dbReference>
<evidence type="ECO:0000259" key="6">
    <source>
        <dbReference type="Pfam" id="PF05368"/>
    </source>
</evidence>
<keyword evidence="3 5" id="KW-0489">Methyltransferase</keyword>
<accession>A0A9P9DPD2</accession>
<dbReference type="InterPro" id="IPR041370">
    <property type="entry name" value="Mlase_EEF1AKMT1/ZCCHC4"/>
</dbReference>
<name>A0A9P9DPD2_9HYPO</name>
<evidence type="ECO:0000256" key="1">
    <source>
        <dbReference type="ARBA" id="ARBA00004496"/>
    </source>
</evidence>
<evidence type="ECO:0000256" key="2">
    <source>
        <dbReference type="ARBA" id="ARBA00022490"/>
    </source>
</evidence>
<keyword evidence="8" id="KW-1185">Reference proteome</keyword>
<evidence type="ECO:0000313" key="8">
    <source>
        <dbReference type="Proteomes" id="UP000738349"/>
    </source>
</evidence>
<dbReference type="Gene3D" id="3.40.50.720">
    <property type="entry name" value="NAD(P)-binding Rossmann-like Domain"/>
    <property type="match status" value="1"/>
</dbReference>
<reference evidence="7" key="1">
    <citation type="journal article" date="2021" name="Nat. Commun.">
        <title>Genetic determinants of endophytism in the Arabidopsis root mycobiome.</title>
        <authorList>
            <person name="Mesny F."/>
            <person name="Miyauchi S."/>
            <person name="Thiergart T."/>
            <person name="Pickel B."/>
            <person name="Atanasova L."/>
            <person name="Karlsson M."/>
            <person name="Huettel B."/>
            <person name="Barry K.W."/>
            <person name="Haridas S."/>
            <person name="Chen C."/>
            <person name="Bauer D."/>
            <person name="Andreopoulos W."/>
            <person name="Pangilinan J."/>
            <person name="LaButti K."/>
            <person name="Riley R."/>
            <person name="Lipzen A."/>
            <person name="Clum A."/>
            <person name="Drula E."/>
            <person name="Henrissat B."/>
            <person name="Kohler A."/>
            <person name="Grigoriev I.V."/>
            <person name="Martin F.M."/>
            <person name="Hacquard S."/>
        </authorList>
    </citation>
    <scope>NUCLEOTIDE SEQUENCE</scope>
    <source>
        <strain evidence="7">MPI-CAGE-AT-0147</strain>
    </source>
</reference>
<keyword evidence="4 5" id="KW-0808">Transferase</keyword>
<dbReference type="OrthoDB" id="275457at2759"/>
<organism evidence="7 8">
    <name type="scientific">Dactylonectria macrodidyma</name>
    <dbReference type="NCBI Taxonomy" id="307937"/>
    <lineage>
        <taxon>Eukaryota</taxon>
        <taxon>Fungi</taxon>
        <taxon>Dikarya</taxon>
        <taxon>Ascomycota</taxon>
        <taxon>Pezizomycotina</taxon>
        <taxon>Sordariomycetes</taxon>
        <taxon>Hypocreomycetidae</taxon>
        <taxon>Hypocreales</taxon>
        <taxon>Nectriaceae</taxon>
        <taxon>Dactylonectria</taxon>
    </lineage>
</organism>
<evidence type="ECO:0000256" key="3">
    <source>
        <dbReference type="ARBA" id="ARBA00022603"/>
    </source>
</evidence>
<dbReference type="SUPFAM" id="SSF51735">
    <property type="entry name" value="NAD(P)-binding Rossmann-fold domains"/>
    <property type="match status" value="1"/>
</dbReference>
<dbReference type="Pfam" id="PF10237">
    <property type="entry name" value="N6-adenineMlase"/>
    <property type="match status" value="1"/>
</dbReference>
<dbReference type="PANTHER" id="PTHR12126:SF11">
    <property type="entry name" value="NADH DEHYDROGENASE [UBIQUINONE] 1 ALPHA SUBCOMPLEX SUBUNIT 9, MITOCHONDRIAL"/>
    <property type="match status" value="1"/>
</dbReference>
<dbReference type="GO" id="GO:0016279">
    <property type="term" value="F:protein-lysine N-methyltransferase activity"/>
    <property type="evidence" value="ECO:0007669"/>
    <property type="project" value="UniProtKB-UniRule"/>
</dbReference>
<feature type="domain" description="NmrA-like" evidence="6">
    <location>
        <begin position="50"/>
        <end position="326"/>
    </location>
</feature>
<comment type="caution">
    <text evidence="7">The sequence shown here is derived from an EMBL/GenBank/DDBJ whole genome shotgun (WGS) entry which is preliminary data.</text>
</comment>
<dbReference type="InterPro" id="IPR008030">
    <property type="entry name" value="NmrA-like"/>
</dbReference>
<dbReference type="Proteomes" id="UP000738349">
    <property type="component" value="Unassembled WGS sequence"/>
</dbReference>
<dbReference type="EC" id="2.1.1.-" evidence="5"/>
<dbReference type="EMBL" id="JAGMUV010000023">
    <property type="protein sequence ID" value="KAH7122856.1"/>
    <property type="molecule type" value="Genomic_DNA"/>
</dbReference>
<keyword evidence="2 5" id="KW-0963">Cytoplasm</keyword>
<dbReference type="HAMAP" id="MF_03187">
    <property type="entry name" value="Methyltr_EFM5"/>
    <property type="match status" value="1"/>
</dbReference>
<dbReference type="AlphaFoldDB" id="A0A9P9DPD2"/>
<evidence type="ECO:0000256" key="4">
    <source>
        <dbReference type="ARBA" id="ARBA00022679"/>
    </source>
</evidence>
<dbReference type="FunFam" id="3.40.50.720:FF:000358">
    <property type="entry name" value="NADH-ubiquinone oxidoreductase 39 kDa subunit"/>
    <property type="match status" value="1"/>
</dbReference>
<dbReference type="GO" id="GO:0044877">
    <property type="term" value="F:protein-containing complex binding"/>
    <property type="evidence" value="ECO:0007669"/>
    <property type="project" value="TreeGrafter"/>
</dbReference>
<protein>
    <recommendedName>
        <fullName evidence="5">Protein-lysine N-methyltransferase EFM5</fullName>
        <ecNumber evidence="5">2.1.1.-</ecNumber>
    </recommendedName>
    <alternativeName>
        <fullName evidence="5">Elongation factor methyltransferase 5</fullName>
    </alternativeName>
</protein>
<comment type="similarity">
    <text evidence="5">Belongs to the class I-like SAM-binding methyltransferase superfamily. EFM5 family.</text>
</comment>
<gene>
    <name evidence="5" type="primary">EFM5</name>
    <name evidence="7" type="ORF">EDB81DRAFT_872516</name>
</gene>
<dbReference type="CDD" id="cd05271">
    <property type="entry name" value="NDUFA9_like_SDR_a"/>
    <property type="match status" value="1"/>
</dbReference>
<dbReference type="GO" id="GO:0005739">
    <property type="term" value="C:mitochondrion"/>
    <property type="evidence" value="ECO:0007669"/>
    <property type="project" value="TreeGrafter"/>
</dbReference>
<comment type="subcellular location">
    <subcellularLocation>
        <location evidence="1 5">Cytoplasm</location>
    </subcellularLocation>
</comment>
<dbReference type="InterPro" id="IPR019369">
    <property type="entry name" value="Efm5/EEF1AKMT1"/>
</dbReference>